<dbReference type="InterPro" id="IPR043128">
    <property type="entry name" value="Rev_trsase/Diguanyl_cyclase"/>
</dbReference>
<feature type="transmembrane region" description="Helical" evidence="1">
    <location>
        <begin position="6"/>
        <end position="26"/>
    </location>
</feature>
<dbReference type="SUPFAM" id="SSF55073">
    <property type="entry name" value="Nucleotide cyclase"/>
    <property type="match status" value="1"/>
</dbReference>
<dbReference type="InterPro" id="IPR000160">
    <property type="entry name" value="GGDEF_dom"/>
</dbReference>
<dbReference type="STRING" id="872970.SAMN04488134_11918"/>
<dbReference type="CDD" id="cd01949">
    <property type="entry name" value="GGDEF"/>
    <property type="match status" value="1"/>
</dbReference>
<sequence length="567" mass="64557">MSKKKQMLIWLIWLLVWPTVLIWIYHQPFSITVAMLDMTSLLTFFLITILVALFPIQINRTPISLVNSICFAIFIVYGLFVEIIVTQFAILAVLIRLRISKQELYRLPINSLLFLVVSLCSAVAFHIAAPLSLNNLKIFNYAVFQVFVYMFVFFIVNQLLLFLIKRFVYQQKEPLLTQGFFFSFIVIGYTLPIGMVLAYLYNVFSIIGVYVMAVPLLAISIILKLYYKSKETNYYLSKVNHLAQQLTGQLSRDDVLDTFLNALPHIFPAHLVAVYDAYSETNFKLIRLFKAGQGVKYCSTPLGTNNKTLVQQVFKGDIVISYRKRKAWADRVPAELLEPGESIVAMPIKRNQQIVAILIMISGSRNAFSKPIISVLQVLNTFFGIALDNAKYYEDIQADSQTDYLTNLPNLRHFQHYLSNYHGSIFSSLIIIDLDHFKLVNDRFGHECGNEVLVKVAKLLRGSVGDRGMVARYGGEEFIVFLPNYQLDASQAFADQLRKQIEQADFICENHMLSQAEPVTINITASLGIANYPDQTEDINELIRLADRAMYIGAKRSGRNTVAVYNG</sequence>
<accession>A0A1H8TST4</accession>
<dbReference type="SMART" id="SM00065">
    <property type="entry name" value="GAF"/>
    <property type="match status" value="1"/>
</dbReference>
<dbReference type="PANTHER" id="PTHR45138">
    <property type="entry name" value="REGULATORY COMPONENTS OF SENSORY TRANSDUCTION SYSTEM"/>
    <property type="match status" value="1"/>
</dbReference>
<keyword evidence="1" id="KW-0472">Membrane</keyword>
<dbReference type="InterPro" id="IPR050469">
    <property type="entry name" value="Diguanylate_Cyclase"/>
</dbReference>
<dbReference type="RefSeq" id="WP_091500356.1">
    <property type="nucleotide sequence ID" value="NZ_FODJ01000019.1"/>
</dbReference>
<keyword evidence="4" id="KW-1185">Reference proteome</keyword>
<dbReference type="InterPro" id="IPR029016">
    <property type="entry name" value="GAF-like_dom_sf"/>
</dbReference>
<dbReference type="OrthoDB" id="9759607at2"/>
<dbReference type="SUPFAM" id="SSF55781">
    <property type="entry name" value="GAF domain-like"/>
    <property type="match status" value="1"/>
</dbReference>
<feature type="transmembrane region" description="Helical" evidence="1">
    <location>
        <begin position="64"/>
        <end position="95"/>
    </location>
</feature>
<evidence type="ECO:0000259" key="2">
    <source>
        <dbReference type="PROSITE" id="PS50887"/>
    </source>
</evidence>
<feature type="transmembrane region" description="Helical" evidence="1">
    <location>
        <begin position="38"/>
        <end position="58"/>
    </location>
</feature>
<dbReference type="Gene3D" id="3.30.70.270">
    <property type="match status" value="1"/>
</dbReference>
<gene>
    <name evidence="3" type="ORF">SAMN04488134_11918</name>
</gene>
<dbReference type="Proteomes" id="UP000199300">
    <property type="component" value="Unassembled WGS sequence"/>
</dbReference>
<dbReference type="Pfam" id="PF00990">
    <property type="entry name" value="GGDEF"/>
    <property type="match status" value="1"/>
</dbReference>
<proteinExistence type="predicted"/>
<keyword evidence="1" id="KW-1133">Transmembrane helix</keyword>
<dbReference type="GO" id="GO:0052621">
    <property type="term" value="F:diguanylate cyclase activity"/>
    <property type="evidence" value="ECO:0007669"/>
    <property type="project" value="TreeGrafter"/>
</dbReference>
<dbReference type="InterPro" id="IPR003018">
    <property type="entry name" value="GAF"/>
</dbReference>
<dbReference type="PROSITE" id="PS50887">
    <property type="entry name" value="GGDEF"/>
    <property type="match status" value="1"/>
</dbReference>
<name>A0A1H8TST4_9BACI</name>
<dbReference type="NCBIfam" id="TIGR00254">
    <property type="entry name" value="GGDEF"/>
    <property type="match status" value="1"/>
</dbReference>
<organism evidence="3 4">
    <name type="scientific">Amphibacillus marinus</name>
    <dbReference type="NCBI Taxonomy" id="872970"/>
    <lineage>
        <taxon>Bacteria</taxon>
        <taxon>Bacillati</taxon>
        <taxon>Bacillota</taxon>
        <taxon>Bacilli</taxon>
        <taxon>Bacillales</taxon>
        <taxon>Bacillaceae</taxon>
        <taxon>Amphibacillus</taxon>
    </lineage>
</organism>
<dbReference type="InterPro" id="IPR029787">
    <property type="entry name" value="Nucleotide_cyclase"/>
</dbReference>
<reference evidence="3 4" key="1">
    <citation type="submission" date="2016-10" db="EMBL/GenBank/DDBJ databases">
        <authorList>
            <person name="de Groot N.N."/>
        </authorList>
    </citation>
    <scope>NUCLEOTIDE SEQUENCE [LARGE SCALE GENOMIC DNA]</scope>
    <source>
        <strain evidence="3 4">CGMCC 1.10434</strain>
    </source>
</reference>
<feature type="transmembrane region" description="Helical" evidence="1">
    <location>
        <begin position="141"/>
        <end position="163"/>
    </location>
</feature>
<dbReference type="EMBL" id="FODJ01000019">
    <property type="protein sequence ID" value="SEO93905.1"/>
    <property type="molecule type" value="Genomic_DNA"/>
</dbReference>
<dbReference type="PANTHER" id="PTHR45138:SF9">
    <property type="entry name" value="DIGUANYLATE CYCLASE DGCM-RELATED"/>
    <property type="match status" value="1"/>
</dbReference>
<evidence type="ECO:0000313" key="3">
    <source>
        <dbReference type="EMBL" id="SEO93905.1"/>
    </source>
</evidence>
<protein>
    <submittedName>
        <fullName evidence="3">Diguanylate cyclase (GGDEF) domain-containing protein</fullName>
    </submittedName>
</protein>
<evidence type="ECO:0000313" key="4">
    <source>
        <dbReference type="Proteomes" id="UP000199300"/>
    </source>
</evidence>
<evidence type="ECO:0000256" key="1">
    <source>
        <dbReference type="SAM" id="Phobius"/>
    </source>
</evidence>
<dbReference type="FunFam" id="3.30.70.270:FF:000001">
    <property type="entry name" value="Diguanylate cyclase domain protein"/>
    <property type="match status" value="1"/>
</dbReference>
<feature type="transmembrane region" description="Helical" evidence="1">
    <location>
        <begin position="175"/>
        <end position="201"/>
    </location>
</feature>
<dbReference type="AlphaFoldDB" id="A0A1H8TST4"/>
<dbReference type="SMART" id="SM00267">
    <property type="entry name" value="GGDEF"/>
    <property type="match status" value="1"/>
</dbReference>
<dbReference type="Gene3D" id="3.30.450.40">
    <property type="match status" value="1"/>
</dbReference>
<feature type="domain" description="GGDEF" evidence="2">
    <location>
        <begin position="425"/>
        <end position="567"/>
    </location>
</feature>
<keyword evidence="1" id="KW-0812">Transmembrane</keyword>
<feature type="transmembrane region" description="Helical" evidence="1">
    <location>
        <begin position="207"/>
        <end position="227"/>
    </location>
</feature>
<feature type="transmembrane region" description="Helical" evidence="1">
    <location>
        <begin position="107"/>
        <end position="129"/>
    </location>
</feature>